<evidence type="ECO:0000256" key="1">
    <source>
        <dbReference type="ARBA" id="ARBA00001933"/>
    </source>
</evidence>
<dbReference type="HOGENOM" id="CLU_026444_0_1_9"/>
<dbReference type="GO" id="GO:0030170">
    <property type="term" value="F:pyridoxal phosphate binding"/>
    <property type="evidence" value="ECO:0007669"/>
    <property type="project" value="UniProtKB-UniRule"/>
</dbReference>
<comment type="pathway">
    <text evidence="8 12 14">Amino-acid biosynthesis; L-lysine biosynthesis via DAP pathway; L-lysine from DL-2,6-diaminopimelate: step 1/1.</text>
</comment>
<evidence type="ECO:0000256" key="11">
    <source>
        <dbReference type="ARBA" id="ARBA00074972"/>
    </source>
</evidence>
<feature type="binding site" evidence="12">
    <location>
        <position position="390"/>
    </location>
    <ligand>
        <name>pyridoxal 5'-phosphate</name>
        <dbReference type="ChEBI" id="CHEBI:597326"/>
    </ligand>
</feature>
<evidence type="ECO:0000256" key="2">
    <source>
        <dbReference type="ARBA" id="ARBA00022605"/>
    </source>
</evidence>
<evidence type="ECO:0000256" key="9">
    <source>
        <dbReference type="ARBA" id="ARBA00060983"/>
    </source>
</evidence>
<dbReference type="GO" id="GO:0009089">
    <property type="term" value="P:lysine biosynthetic process via diaminopimelate"/>
    <property type="evidence" value="ECO:0007669"/>
    <property type="project" value="UniProtKB-UniRule"/>
</dbReference>
<evidence type="ECO:0000256" key="14">
    <source>
        <dbReference type="RuleBase" id="RU003738"/>
    </source>
</evidence>
<name>F4LUY7_TEPAE</name>
<dbReference type="HAMAP" id="MF_02120">
    <property type="entry name" value="LysA"/>
    <property type="match status" value="1"/>
</dbReference>
<feature type="binding site" evidence="12">
    <location>
        <position position="330"/>
    </location>
    <ligand>
        <name>substrate</name>
    </ligand>
</feature>
<dbReference type="InterPro" id="IPR009006">
    <property type="entry name" value="Ala_racemase/Decarboxylase_C"/>
</dbReference>
<evidence type="ECO:0000256" key="7">
    <source>
        <dbReference type="ARBA" id="ARBA00050464"/>
    </source>
</evidence>
<organism evidence="17 18">
    <name type="scientific">Tepidanaerobacter acetatoxydans (strain DSM 21804 / JCM 16047 / Re1)</name>
    <dbReference type="NCBI Taxonomy" id="1209989"/>
    <lineage>
        <taxon>Bacteria</taxon>
        <taxon>Bacillati</taxon>
        <taxon>Bacillota</taxon>
        <taxon>Clostridia</taxon>
        <taxon>Thermosediminibacterales</taxon>
        <taxon>Tepidanaerobacteraceae</taxon>
        <taxon>Tepidanaerobacter</taxon>
    </lineage>
</organism>
<dbReference type="PANTHER" id="PTHR43727">
    <property type="entry name" value="DIAMINOPIMELATE DECARBOXYLASE"/>
    <property type="match status" value="1"/>
</dbReference>
<comment type="similarity">
    <text evidence="9 12">Belongs to the Orn/Lys/Arg decarboxylase class-II family. LysA subfamily.</text>
</comment>
<evidence type="ECO:0000256" key="12">
    <source>
        <dbReference type="HAMAP-Rule" id="MF_02120"/>
    </source>
</evidence>
<feature type="binding site" evidence="12">
    <location>
        <begin position="290"/>
        <end position="293"/>
    </location>
    <ligand>
        <name>pyridoxal 5'-phosphate</name>
        <dbReference type="ChEBI" id="CHEBI:597326"/>
    </ligand>
</feature>
<proteinExistence type="inferred from homology"/>
<evidence type="ECO:0000313" key="17">
    <source>
        <dbReference type="EMBL" id="CCP26227.1"/>
    </source>
</evidence>
<evidence type="ECO:0000256" key="10">
    <source>
        <dbReference type="ARBA" id="ARBA00066427"/>
    </source>
</evidence>
<evidence type="ECO:0000256" key="13">
    <source>
        <dbReference type="PIRSR" id="PIRSR600183-50"/>
    </source>
</evidence>
<dbReference type="EC" id="4.1.1.20" evidence="10 12"/>
<feature type="binding site" evidence="12">
    <location>
        <position position="362"/>
    </location>
    <ligand>
        <name>substrate</name>
    </ligand>
</feature>
<comment type="cofactor">
    <cofactor evidence="1 12 13 14">
        <name>pyridoxal 5'-phosphate</name>
        <dbReference type="ChEBI" id="CHEBI:597326"/>
    </cofactor>
</comment>
<dbReference type="KEGG" id="tep:TepRe1_1367"/>
<evidence type="ECO:0000256" key="5">
    <source>
        <dbReference type="ARBA" id="ARBA00023154"/>
    </source>
</evidence>
<accession>F4LUY7</accession>
<dbReference type="RefSeq" id="WP_013778436.1">
    <property type="nucleotide sequence ID" value="NC_015519.1"/>
</dbReference>
<dbReference type="eggNOG" id="COG0019">
    <property type="taxonomic scope" value="Bacteria"/>
</dbReference>
<evidence type="ECO:0000259" key="15">
    <source>
        <dbReference type="Pfam" id="PF00278"/>
    </source>
</evidence>
<sequence length="444" mass="49620">MFCGTGRINKFNHLEIGGCDAVELAKEFGTPLYVMDENHIRENCRLYRDSLNNLHENSEVIYAGKAFLTMEMCKLIEEEGLSLDVVSGGELYTAIKSGFPSKRIYFHGNNKSYAELEMAAEYGVGRIVVDNFYELELLRDVAKKYQGKKIKILLRLTPGIEAHTHDYIKTGQLDSKFGFGMENGHAFMAVENALSIKGLKLMGFHCHIGSQIFEDEPFKDAAKIMIQFAKIVNERYDFRTREIDFGGGFGIRYTEKDKPLAVKNYIEVLVESVKEACKKHNMPIPKILIEPGRAIVGEAGTTLYTIGSIKNIPGVRKYVSVDGGMSDNIRPALYGAEYSAVIANKAGCPREEIVSIAGKCCESGDMLIWDINLPKIMPGDILAVFTTGAYHYSMASNYNMMPKPAVVFVKNKTARLVVRRQTYEDLLSNEVFMPNSKNISLASL</sequence>
<dbReference type="Pfam" id="PF00278">
    <property type="entry name" value="Orn_DAP_Arg_deC"/>
    <property type="match status" value="1"/>
</dbReference>
<dbReference type="CDD" id="cd06828">
    <property type="entry name" value="PLPDE_III_DapDC"/>
    <property type="match status" value="1"/>
</dbReference>
<reference evidence="18" key="1">
    <citation type="journal article" date="2013" name="Genome Announc.">
        <title>First genome sequence of a syntrophic acetate-oxidizing bacterium, Tepidanaerobacter acetatoxydans strain Re1.</title>
        <authorList>
            <person name="Manzoor S."/>
            <person name="Bongcam-Rudloff E."/>
            <person name="Schnurer A."/>
            <person name="Muller B."/>
        </authorList>
    </citation>
    <scope>NUCLEOTIDE SEQUENCE [LARGE SCALE GENOMIC DNA]</scope>
    <source>
        <strain evidence="18">Re1</strain>
    </source>
</reference>
<dbReference type="InterPro" id="IPR029066">
    <property type="entry name" value="PLP-binding_barrel"/>
</dbReference>
<evidence type="ECO:0000256" key="4">
    <source>
        <dbReference type="ARBA" id="ARBA00022898"/>
    </source>
</evidence>
<dbReference type="NCBIfam" id="TIGR01048">
    <property type="entry name" value="lysA"/>
    <property type="match status" value="1"/>
</dbReference>
<dbReference type="Pfam" id="PF02784">
    <property type="entry name" value="Orn_Arg_deC_N"/>
    <property type="match status" value="1"/>
</dbReference>
<feature type="binding site" evidence="12">
    <location>
        <position position="390"/>
    </location>
    <ligand>
        <name>substrate</name>
    </ligand>
</feature>
<dbReference type="PANTHER" id="PTHR43727:SF2">
    <property type="entry name" value="GROUP IV DECARBOXYLASE"/>
    <property type="match status" value="1"/>
</dbReference>
<dbReference type="PATRIC" id="fig|1209989.3.peg.1675"/>
<comment type="function">
    <text evidence="12">Specifically catalyzes the decarboxylation of meso-diaminopimelate (meso-DAP) to L-lysine.</text>
</comment>
<dbReference type="PRINTS" id="PR01179">
    <property type="entry name" value="ODADCRBXLASE"/>
</dbReference>
<keyword evidence="6 12" id="KW-0456">Lyase</keyword>
<dbReference type="SUPFAM" id="SSF50621">
    <property type="entry name" value="Alanine racemase C-terminal domain-like"/>
    <property type="match status" value="1"/>
</dbReference>
<feature type="active site" description="Proton donor" evidence="13">
    <location>
        <position position="361"/>
    </location>
</feature>
<gene>
    <name evidence="12 17" type="primary">lysA</name>
    <name evidence="17" type="ordered locus">TEPIRE1_1479</name>
</gene>
<protein>
    <recommendedName>
        <fullName evidence="11 12">Diaminopimelate decarboxylase</fullName>
        <shortName evidence="12">DAP decarboxylase</shortName>
        <shortName evidence="12">DAPDC</shortName>
        <ecNumber evidence="10 12">4.1.1.20</ecNumber>
    </recommendedName>
</protein>
<dbReference type="AlphaFoldDB" id="F4LUY7"/>
<dbReference type="Proteomes" id="UP000010802">
    <property type="component" value="Chromosome"/>
</dbReference>
<dbReference type="PRINTS" id="PR01181">
    <property type="entry name" value="DAPDCRBXLASE"/>
</dbReference>
<dbReference type="OrthoDB" id="9802241at2"/>
<evidence type="ECO:0000259" key="16">
    <source>
        <dbReference type="Pfam" id="PF02784"/>
    </source>
</evidence>
<feature type="modified residue" description="N6-(pyridoxal phosphate)lysine" evidence="12 13">
    <location>
        <position position="65"/>
    </location>
</feature>
<feature type="binding site" evidence="12">
    <location>
        <position position="334"/>
    </location>
    <ligand>
        <name>substrate</name>
    </ligand>
</feature>
<evidence type="ECO:0000256" key="3">
    <source>
        <dbReference type="ARBA" id="ARBA00022793"/>
    </source>
</evidence>
<evidence type="ECO:0000256" key="8">
    <source>
        <dbReference type="ARBA" id="ARBA00060643"/>
    </source>
</evidence>
<dbReference type="InterPro" id="IPR022643">
    <property type="entry name" value="De-COase2_C"/>
</dbReference>
<accession>L0S353</accession>
<dbReference type="KEGG" id="tae:TepiRe1_1479"/>
<evidence type="ECO:0000313" key="18">
    <source>
        <dbReference type="Proteomes" id="UP000010802"/>
    </source>
</evidence>
<feature type="binding site" evidence="12">
    <location>
        <position position="248"/>
    </location>
    <ligand>
        <name>pyridoxal 5'-phosphate</name>
        <dbReference type="ChEBI" id="CHEBI:597326"/>
    </ligand>
</feature>
<feature type="domain" description="Orn/DAP/Arg decarboxylase 2 N-terminal" evidence="16">
    <location>
        <begin position="38"/>
        <end position="297"/>
    </location>
</feature>
<dbReference type="SUPFAM" id="SSF51419">
    <property type="entry name" value="PLP-binding barrel"/>
    <property type="match status" value="1"/>
</dbReference>
<dbReference type="EMBL" id="HF563609">
    <property type="protein sequence ID" value="CCP26227.1"/>
    <property type="molecule type" value="Genomic_DNA"/>
</dbReference>
<keyword evidence="18" id="KW-1185">Reference proteome</keyword>
<dbReference type="UniPathway" id="UPA00034">
    <property type="reaction ID" value="UER00027"/>
</dbReference>
<dbReference type="GO" id="GO:0008836">
    <property type="term" value="F:diaminopimelate decarboxylase activity"/>
    <property type="evidence" value="ECO:0007669"/>
    <property type="project" value="UniProtKB-UniRule"/>
</dbReference>
<dbReference type="InterPro" id="IPR000183">
    <property type="entry name" value="Orn/DAP/Arg_de-COase"/>
</dbReference>
<feature type="binding site" evidence="12">
    <location>
        <position position="293"/>
    </location>
    <ligand>
        <name>substrate</name>
    </ligand>
</feature>
<keyword evidence="2 12" id="KW-0028">Amino-acid biosynthesis</keyword>
<comment type="catalytic activity">
    <reaction evidence="7 12 14">
        <text>meso-2,6-diaminopimelate + H(+) = L-lysine + CO2</text>
        <dbReference type="Rhea" id="RHEA:15101"/>
        <dbReference type="ChEBI" id="CHEBI:15378"/>
        <dbReference type="ChEBI" id="CHEBI:16526"/>
        <dbReference type="ChEBI" id="CHEBI:32551"/>
        <dbReference type="ChEBI" id="CHEBI:57791"/>
        <dbReference type="EC" id="4.1.1.20"/>
    </reaction>
</comment>
<feature type="domain" description="Orn/DAP/Arg decarboxylase 2 C-terminal" evidence="15">
    <location>
        <begin position="33"/>
        <end position="388"/>
    </location>
</feature>
<comment type="subunit">
    <text evidence="12">Homodimer.</text>
</comment>
<dbReference type="Gene3D" id="3.20.20.10">
    <property type="entry name" value="Alanine racemase"/>
    <property type="match status" value="1"/>
</dbReference>
<keyword evidence="5 12" id="KW-0457">Lysine biosynthesis</keyword>
<dbReference type="InterPro" id="IPR002986">
    <property type="entry name" value="DAP_deCOOHase_LysA"/>
</dbReference>
<dbReference type="FunFam" id="2.40.37.10:FF:000003">
    <property type="entry name" value="Diaminopimelate decarboxylase"/>
    <property type="match status" value="1"/>
</dbReference>
<dbReference type="InterPro" id="IPR022644">
    <property type="entry name" value="De-COase2_N"/>
</dbReference>
<keyword evidence="4 12" id="KW-0663">Pyridoxal phosphate</keyword>
<dbReference type="Gene3D" id="2.40.37.10">
    <property type="entry name" value="Lyase, Ornithine Decarboxylase, Chain A, domain 1"/>
    <property type="match status" value="1"/>
</dbReference>
<dbReference type="FunFam" id="3.20.20.10:FF:000003">
    <property type="entry name" value="Diaminopimelate decarboxylase"/>
    <property type="match status" value="1"/>
</dbReference>
<evidence type="ECO:0000256" key="6">
    <source>
        <dbReference type="ARBA" id="ARBA00023239"/>
    </source>
</evidence>
<dbReference type="STRING" id="1209989.TepRe1_1367"/>
<keyword evidence="3 12" id="KW-0210">Decarboxylase</keyword>